<dbReference type="GO" id="GO:0005886">
    <property type="term" value="C:plasma membrane"/>
    <property type="evidence" value="ECO:0007669"/>
    <property type="project" value="TreeGrafter"/>
</dbReference>
<feature type="transmembrane region" description="Helical" evidence="13">
    <location>
        <begin position="498"/>
        <end position="521"/>
    </location>
</feature>
<dbReference type="OrthoDB" id="7787891at2759"/>
<gene>
    <name evidence="14" type="ORF">PVAND_012070</name>
</gene>
<evidence type="ECO:0000256" key="5">
    <source>
        <dbReference type="ARBA" id="ARBA00022692"/>
    </source>
</evidence>
<comment type="caution">
    <text evidence="14">The sequence shown here is derived from an EMBL/GenBank/DDBJ whole genome shotgun (WGS) entry which is preliminary data.</text>
</comment>
<dbReference type="AlphaFoldDB" id="A0A9J6CKH0"/>
<evidence type="ECO:0000256" key="11">
    <source>
        <dbReference type="ARBA" id="ARBA00023303"/>
    </source>
</evidence>
<keyword evidence="11 12" id="KW-0407">Ion channel</keyword>
<accession>A0A9J6CKH0</accession>
<evidence type="ECO:0000256" key="7">
    <source>
        <dbReference type="ARBA" id="ARBA00023053"/>
    </source>
</evidence>
<feature type="transmembrane region" description="Helical" evidence="13">
    <location>
        <begin position="58"/>
        <end position="79"/>
    </location>
</feature>
<comment type="subcellular location">
    <subcellularLocation>
        <location evidence="1">Membrane</location>
        <topology evidence="1">Multi-pass membrane protein</topology>
    </subcellularLocation>
</comment>
<name>A0A9J6CKH0_POLVA</name>
<evidence type="ECO:0000256" key="1">
    <source>
        <dbReference type="ARBA" id="ARBA00004141"/>
    </source>
</evidence>
<keyword evidence="3 12" id="KW-0813">Transport</keyword>
<keyword evidence="5 12" id="KW-0812">Transmembrane</keyword>
<dbReference type="Proteomes" id="UP001107558">
    <property type="component" value="Chromosome 1"/>
</dbReference>
<keyword evidence="8 12" id="KW-0406">Ion transport</keyword>
<reference evidence="14" key="1">
    <citation type="submission" date="2021-03" db="EMBL/GenBank/DDBJ databases">
        <title>Chromosome level genome of the anhydrobiotic midge Polypedilum vanderplanki.</title>
        <authorList>
            <person name="Yoshida Y."/>
            <person name="Kikawada T."/>
            <person name="Gusev O."/>
        </authorList>
    </citation>
    <scope>NUCLEOTIDE SEQUENCE</scope>
    <source>
        <strain evidence="14">NIAS01</strain>
        <tissue evidence="14">Whole body or cell culture</tissue>
    </source>
</reference>
<dbReference type="Pfam" id="PF00858">
    <property type="entry name" value="ASC"/>
    <property type="match status" value="1"/>
</dbReference>
<organism evidence="14 15">
    <name type="scientific">Polypedilum vanderplanki</name>
    <name type="common">Sleeping chironomid midge</name>
    <dbReference type="NCBI Taxonomy" id="319348"/>
    <lineage>
        <taxon>Eukaryota</taxon>
        <taxon>Metazoa</taxon>
        <taxon>Ecdysozoa</taxon>
        <taxon>Arthropoda</taxon>
        <taxon>Hexapoda</taxon>
        <taxon>Insecta</taxon>
        <taxon>Pterygota</taxon>
        <taxon>Neoptera</taxon>
        <taxon>Endopterygota</taxon>
        <taxon>Diptera</taxon>
        <taxon>Nematocera</taxon>
        <taxon>Chironomoidea</taxon>
        <taxon>Chironomidae</taxon>
        <taxon>Chironominae</taxon>
        <taxon>Polypedilum</taxon>
        <taxon>Polypedilum</taxon>
    </lineage>
</organism>
<evidence type="ECO:0000256" key="8">
    <source>
        <dbReference type="ARBA" id="ARBA00023065"/>
    </source>
</evidence>
<dbReference type="EMBL" id="JADBJN010000001">
    <property type="protein sequence ID" value="KAG5682737.1"/>
    <property type="molecule type" value="Genomic_DNA"/>
</dbReference>
<sequence>MFTNSSQNIWLKKESKQSPHQEEKAFSFRDDLYTFLNTTICHCWRHLAQVDRSNIERFMWLCIHIFDAGALIFFTLTIWDSFTANPLVTTLHDTIYPIKNIPFPAISICSNNRISKKAAWELAKELYLVEASETKEKDKEGVVKDEESYFKDIGYLGRMYDYEIENEHLMVAFQQILDKTINDTKVYNFTSIIQRLTPKCEDLLIKCFFKSKMYPCILKYEMMETRLTPSGFCCSFNYMQHKDNNEKNYPYHNDIIGADMGLILVFNATSDDYFYNIYNIKGFHILIHNPLEYPNPQSGSAFQRFVTPGEETFIRVEASSIFSEKDILGYKPDKRQCLFPDEKPSYEGKYTRGECLTNCKIRSIKALCDCVPFQLPMTATLINQPKICTLQHVSCLNKYKIKWSTIMLSQMIEIEGLEREMEESLICPECYASCSSSKYRVVASRLPLVPSKRRGFGLINNIANVSDVVIVRVFFGQSETWQYKQDVQSYWFEIFSNIGGLCGVVGGFSLIGFTEIFYFIIKQIFLFIMRKLNVKFKSRSLQIYP</sequence>
<keyword evidence="4 12" id="KW-0894">Sodium channel</keyword>
<keyword evidence="7" id="KW-0915">Sodium</keyword>
<evidence type="ECO:0000313" key="14">
    <source>
        <dbReference type="EMBL" id="KAG5682737.1"/>
    </source>
</evidence>
<dbReference type="InterPro" id="IPR001873">
    <property type="entry name" value="ENaC"/>
</dbReference>
<evidence type="ECO:0000256" key="10">
    <source>
        <dbReference type="ARBA" id="ARBA00023201"/>
    </source>
</evidence>
<evidence type="ECO:0000256" key="9">
    <source>
        <dbReference type="ARBA" id="ARBA00023136"/>
    </source>
</evidence>
<dbReference type="PRINTS" id="PR01078">
    <property type="entry name" value="AMINACHANNEL"/>
</dbReference>
<keyword evidence="6 13" id="KW-1133">Transmembrane helix</keyword>
<protein>
    <submittedName>
        <fullName evidence="14">Uncharacterized protein</fullName>
    </submittedName>
</protein>
<evidence type="ECO:0000256" key="12">
    <source>
        <dbReference type="RuleBase" id="RU000679"/>
    </source>
</evidence>
<evidence type="ECO:0000256" key="6">
    <source>
        <dbReference type="ARBA" id="ARBA00022989"/>
    </source>
</evidence>
<evidence type="ECO:0000313" key="15">
    <source>
        <dbReference type="Proteomes" id="UP001107558"/>
    </source>
</evidence>
<keyword evidence="15" id="KW-1185">Reference proteome</keyword>
<evidence type="ECO:0000256" key="2">
    <source>
        <dbReference type="ARBA" id="ARBA00007193"/>
    </source>
</evidence>
<keyword evidence="10 12" id="KW-0739">Sodium transport</keyword>
<evidence type="ECO:0000256" key="4">
    <source>
        <dbReference type="ARBA" id="ARBA00022461"/>
    </source>
</evidence>
<evidence type="ECO:0000256" key="3">
    <source>
        <dbReference type="ARBA" id="ARBA00022448"/>
    </source>
</evidence>
<proteinExistence type="inferred from homology"/>
<dbReference type="PANTHER" id="PTHR11690:SF253">
    <property type="entry name" value="PICKPOCKET 18-RELATED"/>
    <property type="match status" value="1"/>
</dbReference>
<keyword evidence="9 13" id="KW-0472">Membrane</keyword>
<comment type="similarity">
    <text evidence="2 12">Belongs to the amiloride-sensitive sodium channel (TC 1.A.6) family.</text>
</comment>
<dbReference type="Gene3D" id="1.10.287.770">
    <property type="entry name" value="YojJ-like"/>
    <property type="match status" value="1"/>
</dbReference>
<evidence type="ECO:0000256" key="13">
    <source>
        <dbReference type="SAM" id="Phobius"/>
    </source>
</evidence>
<dbReference type="PANTHER" id="PTHR11690">
    <property type="entry name" value="AMILORIDE-SENSITIVE SODIUM CHANNEL-RELATED"/>
    <property type="match status" value="1"/>
</dbReference>
<dbReference type="Gene3D" id="2.60.470.10">
    <property type="entry name" value="Acid-sensing ion channels like domains"/>
    <property type="match status" value="1"/>
</dbReference>
<dbReference type="GO" id="GO:0015280">
    <property type="term" value="F:ligand-gated sodium channel activity"/>
    <property type="evidence" value="ECO:0007669"/>
    <property type="project" value="TreeGrafter"/>
</dbReference>